<evidence type="ECO:0000256" key="3">
    <source>
        <dbReference type="ARBA" id="ARBA00022448"/>
    </source>
</evidence>
<evidence type="ECO:0000256" key="7">
    <source>
        <dbReference type="SAM" id="Phobius"/>
    </source>
</evidence>
<accession>A0ABR8P8M2</accession>
<evidence type="ECO:0000256" key="2">
    <source>
        <dbReference type="ARBA" id="ARBA00008821"/>
    </source>
</evidence>
<comment type="subcellular location">
    <subcellularLocation>
        <location evidence="1">Membrane</location>
        <topology evidence="1">Multi-pass membrane protein</topology>
    </subcellularLocation>
</comment>
<evidence type="ECO:0000313" key="8">
    <source>
        <dbReference type="EMBL" id="MBD5807066.1"/>
    </source>
</evidence>
<feature type="transmembrane region" description="Helical" evidence="7">
    <location>
        <begin position="36"/>
        <end position="63"/>
    </location>
</feature>
<evidence type="ECO:0000256" key="1">
    <source>
        <dbReference type="ARBA" id="ARBA00004141"/>
    </source>
</evidence>
<feature type="transmembrane region" description="Helical" evidence="7">
    <location>
        <begin position="161"/>
        <end position="179"/>
    </location>
</feature>
<dbReference type="EMBL" id="QORN01000031">
    <property type="protein sequence ID" value="MBD5807066.1"/>
    <property type="molecule type" value="Genomic_DNA"/>
</dbReference>
<dbReference type="PANTHER" id="PTHR42810">
    <property type="entry name" value="PURINE PERMEASE C1399.01C-RELATED"/>
    <property type="match status" value="1"/>
</dbReference>
<evidence type="ECO:0000256" key="4">
    <source>
        <dbReference type="ARBA" id="ARBA00022692"/>
    </source>
</evidence>
<feature type="transmembrane region" description="Helical" evidence="7">
    <location>
        <begin position="397"/>
        <end position="415"/>
    </location>
</feature>
<dbReference type="RefSeq" id="WP_153930429.1">
    <property type="nucleotide sequence ID" value="NZ_QORN01000031.1"/>
</dbReference>
<dbReference type="InterPro" id="IPR006043">
    <property type="entry name" value="NCS2"/>
</dbReference>
<dbReference type="NCBIfam" id="TIGR00801">
    <property type="entry name" value="ncs2"/>
    <property type="match status" value="1"/>
</dbReference>
<keyword evidence="9" id="KW-1185">Reference proteome</keyword>
<proteinExistence type="inferred from homology"/>
<feature type="transmembrane region" description="Helical" evidence="7">
    <location>
        <begin position="94"/>
        <end position="116"/>
    </location>
</feature>
<feature type="transmembrane region" description="Helical" evidence="7">
    <location>
        <begin position="123"/>
        <end position="141"/>
    </location>
</feature>
<feature type="transmembrane region" description="Helical" evidence="7">
    <location>
        <begin position="375"/>
        <end position="391"/>
    </location>
</feature>
<feature type="transmembrane region" description="Helical" evidence="7">
    <location>
        <begin position="231"/>
        <end position="248"/>
    </location>
</feature>
<feature type="transmembrane region" description="Helical" evidence="7">
    <location>
        <begin position="312"/>
        <end position="335"/>
    </location>
</feature>
<keyword evidence="5 7" id="KW-1133">Transmembrane helix</keyword>
<dbReference type="InterPro" id="IPR006042">
    <property type="entry name" value="Xan_ur_permease"/>
</dbReference>
<keyword evidence="3" id="KW-0813">Transport</keyword>
<evidence type="ECO:0000313" key="9">
    <source>
        <dbReference type="Proteomes" id="UP000704341"/>
    </source>
</evidence>
<sequence>MAHRDNVVLDVDERPTPGHWFGLSLQHMFSMFGSTVLVPILVGLNPGIALFSSGVGTLMYLLITKHKIPAYMGSSFSFVVPMMALMKTTGYPGIAQGTIAVGCVYLVVAVIVSRIGSKWIDRVLPPIVVGPIVVVIGLSLAGTAAKDATINATTGHYDLRFFAVAMLTMVVTVAFNMYFKGFLGLIPILMGIVAGYVIAVLFGVVNFTPVMKAHWFSLPAFQLPFISYHPQLYWGAILSMAPIAFVTMTEHLGHIMVLNELTERNYFKDPGLNHTLAGDGTASIIAGFVGGPPVTSYGENIGVMAITRVHSVYVIAGAAIFAIFFSFIGKLSALIESIPSPVIGGISFLLFGVIASSGLRVMIENKIDFNEKRNLMISSVILVIGIGNAYLQLGKYQFSGLAVAAILGIVMNLILPAKAKSEV</sequence>
<reference evidence="8 9" key="1">
    <citation type="submission" date="2018-07" db="EMBL/GenBank/DDBJ databases">
        <title>Phylogenomic Insights into understanding Host Adaptation of Lactobacillus reuteri by a novel species, Lactobacillus spp. M31.</title>
        <authorList>
            <person name="Sharma S."/>
            <person name="Patil P."/>
            <person name="Korpole S."/>
            <person name="Patil P.B."/>
        </authorList>
    </citation>
    <scope>NUCLEOTIDE SEQUENCE [LARGE SCALE GENOMIC DNA]</scope>
    <source>
        <strain evidence="8 9">M31</strain>
    </source>
</reference>
<gene>
    <name evidence="8" type="ORF">DTK66_08160</name>
</gene>
<keyword evidence="6 7" id="KW-0472">Membrane</keyword>
<evidence type="ECO:0000256" key="6">
    <source>
        <dbReference type="ARBA" id="ARBA00023136"/>
    </source>
</evidence>
<feature type="transmembrane region" description="Helical" evidence="7">
    <location>
        <begin position="341"/>
        <end position="363"/>
    </location>
</feature>
<dbReference type="PANTHER" id="PTHR42810:SF2">
    <property type="entry name" value="PURINE PERMEASE C1399.01C-RELATED"/>
    <property type="match status" value="1"/>
</dbReference>
<feature type="transmembrane region" description="Helical" evidence="7">
    <location>
        <begin position="186"/>
        <end position="211"/>
    </location>
</feature>
<dbReference type="Pfam" id="PF00860">
    <property type="entry name" value="Xan_ur_permease"/>
    <property type="match status" value="1"/>
</dbReference>
<dbReference type="Proteomes" id="UP000704341">
    <property type="component" value="Unassembled WGS sequence"/>
</dbReference>
<comment type="similarity">
    <text evidence="2">Belongs to the nucleobase:cation symporter-2 (NCS2) (TC 2.A.40) family.</text>
</comment>
<organism evidence="8 9">
    <name type="scientific">Limosilactobacillus walteri</name>
    <dbReference type="NCBI Taxonomy" id="2268022"/>
    <lineage>
        <taxon>Bacteria</taxon>
        <taxon>Bacillati</taxon>
        <taxon>Bacillota</taxon>
        <taxon>Bacilli</taxon>
        <taxon>Lactobacillales</taxon>
        <taxon>Lactobacillaceae</taxon>
        <taxon>Limosilactobacillus</taxon>
    </lineage>
</organism>
<comment type="caution">
    <text evidence="8">The sequence shown here is derived from an EMBL/GenBank/DDBJ whole genome shotgun (WGS) entry which is preliminary data.</text>
</comment>
<name>A0ABR8P8M2_9LACO</name>
<protein>
    <submittedName>
        <fullName evidence="8">Uracil permease</fullName>
    </submittedName>
</protein>
<keyword evidence="4 7" id="KW-0812">Transmembrane</keyword>
<evidence type="ECO:0000256" key="5">
    <source>
        <dbReference type="ARBA" id="ARBA00022989"/>
    </source>
</evidence>
<dbReference type="PROSITE" id="PS01116">
    <property type="entry name" value="XANTH_URACIL_PERMASE"/>
    <property type="match status" value="1"/>
</dbReference>